<keyword evidence="3" id="KW-1185">Reference proteome</keyword>
<dbReference type="InterPro" id="IPR012340">
    <property type="entry name" value="NA-bd_OB-fold"/>
</dbReference>
<evidence type="ECO:0000313" key="2">
    <source>
        <dbReference type="EMBL" id="MCZ4589269.1"/>
    </source>
</evidence>
<reference evidence="2" key="1">
    <citation type="submission" date="2022-12" db="EMBL/GenBank/DDBJ databases">
        <authorList>
            <person name="Krivoruchko A.V."/>
            <person name="Elkin A."/>
        </authorList>
    </citation>
    <scope>NUCLEOTIDE SEQUENCE</scope>
    <source>
        <strain evidence="2">IEGM 249</strain>
    </source>
</reference>
<dbReference type="Pfam" id="PF01796">
    <property type="entry name" value="OB_ChsH2_C"/>
    <property type="match status" value="1"/>
</dbReference>
<organism evidence="2 3">
    <name type="scientific">Rhodococcus opacus</name>
    <name type="common">Nocardia opaca</name>
    <dbReference type="NCBI Taxonomy" id="37919"/>
    <lineage>
        <taxon>Bacteria</taxon>
        <taxon>Bacillati</taxon>
        <taxon>Actinomycetota</taxon>
        <taxon>Actinomycetes</taxon>
        <taxon>Mycobacteriales</taxon>
        <taxon>Nocardiaceae</taxon>
        <taxon>Rhodococcus</taxon>
    </lineage>
</organism>
<dbReference type="Proteomes" id="UP001066327">
    <property type="component" value="Unassembled WGS sequence"/>
</dbReference>
<evidence type="ECO:0000259" key="1">
    <source>
        <dbReference type="Pfam" id="PF01796"/>
    </source>
</evidence>
<comment type="caution">
    <text evidence="2">The sequence shown here is derived from an EMBL/GenBank/DDBJ whole genome shotgun (WGS) entry which is preliminary data.</text>
</comment>
<accession>A0ABT4NPH1</accession>
<protein>
    <submittedName>
        <fullName evidence="2">OB-fold domain-containing protein</fullName>
    </submittedName>
</protein>
<name>A0ABT4NPH1_RHOOP</name>
<feature type="domain" description="ChsH2 C-terminal OB-fold" evidence="1">
    <location>
        <begin position="4"/>
        <end position="68"/>
    </location>
</feature>
<sequence length="95" mass="10338">MVSVELPSAGTLWSYTVQSFRPKRPFLGPDDFVPFGVGYIDLGPVIVEGRLTVNDPDQLEIGDSMTLTTMVNHRDADGSEVLTYAFGPGSTEETK</sequence>
<dbReference type="InterPro" id="IPR002878">
    <property type="entry name" value="ChsH2_C"/>
</dbReference>
<evidence type="ECO:0000313" key="3">
    <source>
        <dbReference type="Proteomes" id="UP001066327"/>
    </source>
</evidence>
<dbReference type="EMBL" id="JAPWIS010000030">
    <property type="protein sequence ID" value="MCZ4589269.1"/>
    <property type="molecule type" value="Genomic_DNA"/>
</dbReference>
<gene>
    <name evidence="2" type="ORF">O4328_37450</name>
</gene>
<proteinExistence type="predicted"/>
<dbReference type="SUPFAM" id="SSF50249">
    <property type="entry name" value="Nucleic acid-binding proteins"/>
    <property type="match status" value="1"/>
</dbReference>